<comment type="caution">
    <text evidence="2">The sequence shown here is derived from an EMBL/GenBank/DDBJ whole genome shotgun (WGS) entry which is preliminary data.</text>
</comment>
<feature type="region of interest" description="Disordered" evidence="1">
    <location>
        <begin position="186"/>
        <end position="206"/>
    </location>
</feature>
<dbReference type="AlphaFoldDB" id="A0AAW0UA55"/>
<keyword evidence="3" id="KW-1185">Reference proteome</keyword>
<proteinExistence type="predicted"/>
<sequence>MAVVVRGAQDLTHPHTYDSCANPNYGAALHSQWDRIPANFTVKSSCLRVVIDELCKNNFPDVTPDDIGKDKDFNRGILNCQGANCSIECIHQTYCNKKPDMEMPTESVAQEEVGFLQQTFNALPKCNRYLKGLNQTVFVKDAGYSCWGKLQCICGMCCESNTQMTVMRRMLDQTYKDLQAHLRSQPTWGKFPSRPSIPGHGTRAKPRVVAYARPGRQ</sequence>
<evidence type="ECO:0000313" key="2">
    <source>
        <dbReference type="EMBL" id="KAK8396972.1"/>
    </source>
</evidence>
<evidence type="ECO:0000256" key="1">
    <source>
        <dbReference type="SAM" id="MobiDB-lite"/>
    </source>
</evidence>
<name>A0AAW0UA55_SCYPA</name>
<gene>
    <name evidence="2" type="ORF">O3P69_005161</name>
</gene>
<dbReference type="Proteomes" id="UP001487740">
    <property type="component" value="Unassembled WGS sequence"/>
</dbReference>
<accession>A0AAW0UA55</accession>
<organism evidence="2 3">
    <name type="scientific">Scylla paramamosain</name>
    <name type="common">Mud crab</name>
    <dbReference type="NCBI Taxonomy" id="85552"/>
    <lineage>
        <taxon>Eukaryota</taxon>
        <taxon>Metazoa</taxon>
        <taxon>Ecdysozoa</taxon>
        <taxon>Arthropoda</taxon>
        <taxon>Crustacea</taxon>
        <taxon>Multicrustacea</taxon>
        <taxon>Malacostraca</taxon>
        <taxon>Eumalacostraca</taxon>
        <taxon>Eucarida</taxon>
        <taxon>Decapoda</taxon>
        <taxon>Pleocyemata</taxon>
        <taxon>Brachyura</taxon>
        <taxon>Eubrachyura</taxon>
        <taxon>Portunoidea</taxon>
        <taxon>Portunidae</taxon>
        <taxon>Portuninae</taxon>
        <taxon>Scylla</taxon>
    </lineage>
</organism>
<dbReference type="EMBL" id="JARAKH010000015">
    <property type="protein sequence ID" value="KAK8396972.1"/>
    <property type="molecule type" value="Genomic_DNA"/>
</dbReference>
<protein>
    <submittedName>
        <fullName evidence="2">Uncharacterized protein</fullName>
    </submittedName>
</protein>
<evidence type="ECO:0000313" key="3">
    <source>
        <dbReference type="Proteomes" id="UP001487740"/>
    </source>
</evidence>
<reference evidence="2 3" key="1">
    <citation type="submission" date="2023-03" db="EMBL/GenBank/DDBJ databases">
        <title>High-quality genome of Scylla paramamosain provides insights in environmental adaptation.</title>
        <authorList>
            <person name="Zhang L."/>
        </authorList>
    </citation>
    <scope>NUCLEOTIDE SEQUENCE [LARGE SCALE GENOMIC DNA]</scope>
    <source>
        <strain evidence="2">LZ_2023a</strain>
        <tissue evidence="2">Muscle</tissue>
    </source>
</reference>